<accession>A0A0G4EYK4</accession>
<dbReference type="Gene3D" id="3.10.20.30">
    <property type="match status" value="1"/>
</dbReference>
<dbReference type="InterPro" id="IPR001055">
    <property type="entry name" value="Adrenodoxin-like"/>
</dbReference>
<dbReference type="VEuPathDB" id="CryptoDB:Vbra_8623"/>
<dbReference type="GO" id="GO:0051537">
    <property type="term" value="F:2 iron, 2 sulfur cluster binding"/>
    <property type="evidence" value="ECO:0007669"/>
    <property type="project" value="UniProtKB-KW"/>
</dbReference>
<evidence type="ECO:0000256" key="6">
    <source>
        <dbReference type="ARBA" id="ARBA00034078"/>
    </source>
</evidence>
<sequence>MPPPLPFLRRFNTLSASSAPKLRITFASYDGSESTPCPFTAGQTMLDVALEKDVDIEGACGGQCACSTCHVIMKEEDYGKFPEPTEDELDMLDLAMHRQDTSRLGCQLKLTEEHDGIEVKLPAETISQLDGPHVPTGKE</sequence>
<dbReference type="SUPFAM" id="SSF54292">
    <property type="entry name" value="2Fe-2S ferredoxin-like"/>
    <property type="match status" value="1"/>
</dbReference>
<dbReference type="InterPro" id="IPR001041">
    <property type="entry name" value="2Fe-2S_ferredoxin-type"/>
</dbReference>
<proteinExistence type="inferred from homology"/>
<dbReference type="Pfam" id="PF00111">
    <property type="entry name" value="Fer2"/>
    <property type="match status" value="1"/>
</dbReference>
<dbReference type="InterPro" id="IPR018298">
    <property type="entry name" value="Adrenodoxin_Fe-S_BS"/>
</dbReference>
<dbReference type="PRINTS" id="PR00355">
    <property type="entry name" value="ADRENODOXIN"/>
</dbReference>
<protein>
    <recommendedName>
        <fullName evidence="7">2Fe-2S ferredoxin-type domain-containing protein</fullName>
    </recommendedName>
</protein>
<dbReference type="AlphaFoldDB" id="A0A0G4EYK4"/>
<dbReference type="OMA" id="CHVIMKE"/>
<keyword evidence="5" id="KW-0411">Iron-sulfur</keyword>
<evidence type="ECO:0000256" key="1">
    <source>
        <dbReference type="ARBA" id="ARBA00010914"/>
    </source>
</evidence>
<evidence type="ECO:0000256" key="5">
    <source>
        <dbReference type="ARBA" id="ARBA00023014"/>
    </source>
</evidence>
<dbReference type="GO" id="GO:0046872">
    <property type="term" value="F:metal ion binding"/>
    <property type="evidence" value="ECO:0007669"/>
    <property type="project" value="UniProtKB-KW"/>
</dbReference>
<name>A0A0G4EYK4_VITBC</name>
<dbReference type="GO" id="GO:0140647">
    <property type="term" value="P:P450-containing electron transport chain"/>
    <property type="evidence" value="ECO:0007669"/>
    <property type="project" value="InterPro"/>
</dbReference>
<evidence type="ECO:0000256" key="3">
    <source>
        <dbReference type="ARBA" id="ARBA00022723"/>
    </source>
</evidence>
<dbReference type="GO" id="GO:0009055">
    <property type="term" value="F:electron transfer activity"/>
    <property type="evidence" value="ECO:0007669"/>
    <property type="project" value="TreeGrafter"/>
</dbReference>
<dbReference type="InParanoid" id="A0A0G4EYK4"/>
<keyword evidence="3" id="KW-0479">Metal-binding</keyword>
<keyword evidence="4" id="KW-0408">Iron</keyword>
<dbReference type="PROSITE" id="PS51085">
    <property type="entry name" value="2FE2S_FER_2"/>
    <property type="match status" value="1"/>
</dbReference>
<keyword evidence="2" id="KW-0001">2Fe-2S</keyword>
<gene>
    <name evidence="8" type="ORF">Vbra_8623</name>
</gene>
<dbReference type="Proteomes" id="UP000041254">
    <property type="component" value="Unassembled WGS sequence"/>
</dbReference>
<comment type="cofactor">
    <cofactor evidence="6">
        <name>[2Fe-2S] cluster</name>
        <dbReference type="ChEBI" id="CHEBI:190135"/>
    </cofactor>
</comment>
<dbReference type="CDD" id="cd00207">
    <property type="entry name" value="fer2"/>
    <property type="match status" value="1"/>
</dbReference>
<evidence type="ECO:0000259" key="7">
    <source>
        <dbReference type="PROSITE" id="PS51085"/>
    </source>
</evidence>
<evidence type="ECO:0000256" key="2">
    <source>
        <dbReference type="ARBA" id="ARBA00022714"/>
    </source>
</evidence>
<dbReference type="PhylomeDB" id="A0A0G4EYK4"/>
<dbReference type="STRING" id="1169540.A0A0G4EYK4"/>
<dbReference type="OrthoDB" id="268593at2759"/>
<evidence type="ECO:0000313" key="9">
    <source>
        <dbReference type="Proteomes" id="UP000041254"/>
    </source>
</evidence>
<dbReference type="GO" id="GO:0005739">
    <property type="term" value="C:mitochondrion"/>
    <property type="evidence" value="ECO:0007669"/>
    <property type="project" value="TreeGrafter"/>
</dbReference>
<evidence type="ECO:0000256" key="4">
    <source>
        <dbReference type="ARBA" id="ARBA00023004"/>
    </source>
</evidence>
<keyword evidence="9" id="KW-1185">Reference proteome</keyword>
<comment type="similarity">
    <text evidence="1">Belongs to the adrenodoxin/putidaredoxin family.</text>
</comment>
<evidence type="ECO:0000313" key="8">
    <source>
        <dbReference type="EMBL" id="CEM04240.1"/>
    </source>
</evidence>
<dbReference type="InterPro" id="IPR036010">
    <property type="entry name" value="2Fe-2S_ferredoxin-like_sf"/>
</dbReference>
<dbReference type="PANTHER" id="PTHR23426:SF65">
    <property type="entry name" value="FERREDOXIN-2, MITOCHONDRIAL"/>
    <property type="match status" value="1"/>
</dbReference>
<reference evidence="8 9" key="1">
    <citation type="submission" date="2014-11" db="EMBL/GenBank/DDBJ databases">
        <authorList>
            <person name="Zhu J."/>
            <person name="Qi W."/>
            <person name="Song R."/>
        </authorList>
    </citation>
    <scope>NUCLEOTIDE SEQUENCE [LARGE SCALE GENOMIC DNA]</scope>
</reference>
<organism evidence="8 9">
    <name type="scientific">Vitrella brassicaformis (strain CCMP3155)</name>
    <dbReference type="NCBI Taxonomy" id="1169540"/>
    <lineage>
        <taxon>Eukaryota</taxon>
        <taxon>Sar</taxon>
        <taxon>Alveolata</taxon>
        <taxon>Colpodellida</taxon>
        <taxon>Vitrellaceae</taxon>
        <taxon>Vitrella</taxon>
    </lineage>
</organism>
<dbReference type="InterPro" id="IPR012675">
    <property type="entry name" value="Beta-grasp_dom_sf"/>
</dbReference>
<feature type="domain" description="2Fe-2S ferredoxin-type" evidence="7">
    <location>
        <begin position="22"/>
        <end position="125"/>
    </location>
</feature>
<dbReference type="EMBL" id="CDMY01000348">
    <property type="protein sequence ID" value="CEM04240.1"/>
    <property type="molecule type" value="Genomic_DNA"/>
</dbReference>
<dbReference type="PANTHER" id="PTHR23426">
    <property type="entry name" value="FERREDOXIN/ADRENODOXIN"/>
    <property type="match status" value="1"/>
</dbReference>
<dbReference type="PROSITE" id="PS00814">
    <property type="entry name" value="ADX"/>
    <property type="match status" value="1"/>
</dbReference>